<feature type="compositionally biased region" description="Basic residues" evidence="1">
    <location>
        <begin position="75"/>
        <end position="94"/>
    </location>
</feature>
<feature type="region of interest" description="Disordered" evidence="1">
    <location>
        <begin position="1"/>
        <end position="112"/>
    </location>
</feature>
<feature type="region of interest" description="Disordered" evidence="1">
    <location>
        <begin position="229"/>
        <end position="261"/>
    </location>
</feature>
<proteinExistence type="predicted"/>
<accession>N0DZS1</accession>
<dbReference type="HOGENOM" id="CLU_1065319_0_0_11"/>
<protein>
    <submittedName>
        <fullName evidence="2">Uncharacterized protein</fullName>
    </submittedName>
</protein>
<feature type="compositionally biased region" description="Basic residues" evidence="1">
    <location>
        <begin position="54"/>
        <end position="67"/>
    </location>
</feature>
<evidence type="ECO:0000256" key="1">
    <source>
        <dbReference type="SAM" id="MobiDB-lite"/>
    </source>
</evidence>
<comment type="caution">
    <text evidence="2">The sequence shown here is derived from an EMBL/GenBank/DDBJ whole genome shotgun (WGS) entry which is preliminary data.</text>
</comment>
<evidence type="ECO:0000313" key="3">
    <source>
        <dbReference type="Proteomes" id="UP000013167"/>
    </source>
</evidence>
<sequence>MDPRVGHPRTTLWPASAGTRRGDPPTRPREQRGGRDGDRDHPWANGHGQGCLAARRHPGPRRSHRCAVRLGGYRRGPRQRRGRPRGRPERRRHRPDPPAGCHTAARCPPRGLDDLGLTASLTGAVRRSEADLVRRDSENERNLLGHHIADQGGDLGLAASACLDGTTVDHDPSLGTSPDEPTQAGGPDLPRGGIVRGDLLDRERDVTVSAAQPGAGTLGRGEHQVVEAVTTGGHRRDRWPRQGATQAPSATVPGRSTPASR</sequence>
<feature type="region of interest" description="Disordered" evidence="1">
    <location>
        <begin position="166"/>
        <end position="192"/>
    </location>
</feature>
<feature type="compositionally biased region" description="Basic and acidic residues" evidence="1">
    <location>
        <begin position="20"/>
        <end position="42"/>
    </location>
</feature>
<name>N0DZS1_9MICO</name>
<dbReference type="EMBL" id="CAIZ01000122">
    <property type="protein sequence ID" value="CCH70138.1"/>
    <property type="molecule type" value="Genomic_DNA"/>
</dbReference>
<dbReference type="STRING" id="1193181.BN10_520039"/>
<dbReference type="AlphaFoldDB" id="N0DZS1"/>
<keyword evidence="3" id="KW-1185">Reference proteome</keyword>
<evidence type="ECO:0000313" key="2">
    <source>
        <dbReference type="EMBL" id="CCH70138.1"/>
    </source>
</evidence>
<reference evidence="2 3" key="1">
    <citation type="journal article" date="2013" name="ISME J.">
        <title>A metabolic model for members of the genus Tetrasphaera involved in enhanced biological phosphorus removal.</title>
        <authorList>
            <person name="Kristiansen R."/>
            <person name="Nguyen H.T.T."/>
            <person name="Saunders A.M."/>
            <person name="Nielsen J.L."/>
            <person name="Wimmer R."/>
            <person name="Le V.Q."/>
            <person name="McIlroy S.J."/>
            <person name="Petrovski S."/>
            <person name="Seviour R.J."/>
            <person name="Calteau A."/>
            <person name="Nielsen K.L."/>
            <person name="Nielsen P.H."/>
        </authorList>
    </citation>
    <scope>NUCLEOTIDE SEQUENCE [LARGE SCALE GENOMIC DNA]</scope>
    <source>
        <strain evidence="2 3">Lp2</strain>
    </source>
</reference>
<gene>
    <name evidence="2" type="ORF">BN10_520039</name>
</gene>
<organism evidence="2 3">
    <name type="scientific">Phycicoccus elongatus Lp2</name>
    <dbReference type="NCBI Taxonomy" id="1193181"/>
    <lineage>
        <taxon>Bacteria</taxon>
        <taxon>Bacillati</taxon>
        <taxon>Actinomycetota</taxon>
        <taxon>Actinomycetes</taxon>
        <taxon>Micrococcales</taxon>
        <taxon>Intrasporangiaceae</taxon>
        <taxon>Phycicoccus</taxon>
    </lineage>
</organism>
<dbReference type="Proteomes" id="UP000013167">
    <property type="component" value="Unassembled WGS sequence"/>
</dbReference>